<dbReference type="EMBL" id="VIIS01000247">
    <property type="protein sequence ID" value="KAF0311277.1"/>
    <property type="molecule type" value="Genomic_DNA"/>
</dbReference>
<evidence type="ECO:0000313" key="1">
    <source>
        <dbReference type="EMBL" id="KAF0299160.1"/>
    </source>
</evidence>
<dbReference type="OrthoDB" id="6380229at2759"/>
<accession>A0A6A4W649</accession>
<dbReference type="EMBL" id="VIIS01001391">
    <property type="protein sequence ID" value="KAF0299160.1"/>
    <property type="molecule type" value="Genomic_DNA"/>
</dbReference>
<organism evidence="1 3">
    <name type="scientific">Amphibalanus amphitrite</name>
    <name type="common">Striped barnacle</name>
    <name type="synonym">Balanus amphitrite</name>
    <dbReference type="NCBI Taxonomy" id="1232801"/>
    <lineage>
        <taxon>Eukaryota</taxon>
        <taxon>Metazoa</taxon>
        <taxon>Ecdysozoa</taxon>
        <taxon>Arthropoda</taxon>
        <taxon>Crustacea</taxon>
        <taxon>Multicrustacea</taxon>
        <taxon>Cirripedia</taxon>
        <taxon>Thoracica</taxon>
        <taxon>Thoracicalcarea</taxon>
        <taxon>Balanomorpha</taxon>
        <taxon>Balanoidea</taxon>
        <taxon>Balanidae</taxon>
        <taxon>Amphibalaninae</taxon>
        <taxon>Amphibalanus</taxon>
    </lineage>
</organism>
<sequence length="118" mass="12712">MADLERLLRRRVAAKGWVTRTANVLADLLDQKTEVAGVEPRLVILDAKKECEPFAHLQLATDCPPSGSTLHIDLVVGQDQYWALVRSGLVRSGGLVAMETAFGWVLSGSVGCGPRVEG</sequence>
<evidence type="ECO:0008006" key="4">
    <source>
        <dbReference type="Google" id="ProtNLM"/>
    </source>
</evidence>
<name>A0A6A4W649_AMPAM</name>
<evidence type="ECO:0000313" key="2">
    <source>
        <dbReference type="EMBL" id="KAF0311277.1"/>
    </source>
</evidence>
<proteinExistence type="predicted"/>
<protein>
    <recommendedName>
        <fullName evidence="4">Peptidase aspartic putative domain-containing protein</fullName>
    </recommendedName>
</protein>
<keyword evidence="3" id="KW-1185">Reference proteome</keyword>
<evidence type="ECO:0000313" key="3">
    <source>
        <dbReference type="Proteomes" id="UP000440578"/>
    </source>
</evidence>
<comment type="caution">
    <text evidence="1">The sequence shown here is derived from an EMBL/GenBank/DDBJ whole genome shotgun (WGS) entry which is preliminary data.</text>
</comment>
<dbReference type="AlphaFoldDB" id="A0A6A4W649"/>
<dbReference type="Proteomes" id="UP000440578">
    <property type="component" value="Unassembled WGS sequence"/>
</dbReference>
<gene>
    <name evidence="1" type="ORF">FJT64_003572</name>
    <name evidence="2" type="ORF">FJT64_017880</name>
</gene>
<reference evidence="1 3" key="1">
    <citation type="submission" date="2019-07" db="EMBL/GenBank/DDBJ databases">
        <title>Draft genome assembly of a fouling barnacle, Amphibalanus amphitrite (Darwin, 1854): The first reference genome for Thecostraca.</title>
        <authorList>
            <person name="Kim W."/>
        </authorList>
    </citation>
    <scope>NUCLEOTIDE SEQUENCE [LARGE SCALE GENOMIC DNA]</scope>
    <source>
        <strain evidence="1">SNU_AA5</strain>
        <tissue evidence="1">Soma without cirri and trophi</tissue>
    </source>
</reference>